<keyword evidence="10" id="KW-1185">Reference proteome</keyword>
<comment type="similarity">
    <text evidence="1">Belongs to the NAD kinase family.</text>
</comment>
<name>A0A9W6SUZ5_CANBO</name>
<dbReference type="AlphaFoldDB" id="A0A9W6SUZ5"/>
<evidence type="ECO:0000256" key="5">
    <source>
        <dbReference type="ARBA" id="ARBA00022840"/>
    </source>
</evidence>
<dbReference type="InterPro" id="IPR017438">
    <property type="entry name" value="ATP-NAD_kinase_N"/>
</dbReference>
<evidence type="ECO:0000256" key="8">
    <source>
        <dbReference type="SAM" id="MobiDB-lite"/>
    </source>
</evidence>
<keyword evidence="7" id="KW-0520">NAD</keyword>
<dbReference type="Pfam" id="PF01513">
    <property type="entry name" value="NAD_kinase"/>
    <property type="match status" value="1"/>
</dbReference>
<gene>
    <name evidence="9" type="ORF">Cboi02_000025600</name>
</gene>
<evidence type="ECO:0000313" key="10">
    <source>
        <dbReference type="Proteomes" id="UP001165120"/>
    </source>
</evidence>
<keyword evidence="3" id="KW-0547">Nucleotide-binding</keyword>
<dbReference type="Gene3D" id="2.60.200.30">
    <property type="entry name" value="Probable inorganic polyphosphate/atp-NAD kinase, domain 2"/>
    <property type="match status" value="1"/>
</dbReference>
<sequence length="892" mass="98237">MSPSPNTSIHSSSVAIDSLLPSDDSMMMRTDSEIPKQPMIHNSLYCESNPRDSFSVIDYHDSRQQNHNNDTPERYSPVSSKPKSPLVKAYGNSNNNNNNNNNSATGRRNLGLSTNSSSSSIGLTMTPSTKFGEKEECKLTQNLKQLNNHMRSNSNENQRLINTNNNNTSITNNNNKPSLKEKKNGDFIDKIENSSNLQSVKSHAQLAKTAHGVRILAKNLNKTTIHLNLESILIITKARDNSLVYLTRELAEWLLVNNNNIKVYVDHHLEKSQRFNIANLINDVPSAKGRIKFWTKNLIRDHVDLFDFVITLGGDGTVLYTSTLFQRIVPPVMSFALGSLGFLTNFQFEHFRSVLTNAFQNGVHTNLRMRFTCRVHKPKGELICEQQVLNELTVDRGPSPWVSMLELYGDGSLLTVAQADGLIIATPTGSTAYSLSAGGSLVHPSVSAISVTPICPHTLSFRPILLPDSMILKVKVPQRSRATAWASFDGRSRVELLKGYYVTVSASPFPFPSVKSSKTEYFDSVSRVLNWNSREEQKSFVHLLSDKNRKSLASYQKIHGENSPAGDYEFAESNSNGSSRHNSNDGINSGNGDNSNMAMNSSIDPSNSSSSLNNVLNMTSNGSGSGSGSGSTNTISKNNFTAKPTQQNVSFNITSKDEIDPEDAIPETNISTPMDKDNTLCDEYGSRGGRRRKSNYTAKDDVIASFLAGQDYDSEYDCDDPDLVYVEDGGQEDGGNDDCAEGDEPEEKFEIDYDDADDSDGTEKLVEEEYRNFGNHNKERAPLAASHKDGTNNNDNSTNSELASRLMHKLNLDTNLVNPQVFQRLHSGHSSSMNGSSRNTPLSGLSKSNSVVVSDEEESNYFCPCSDDELKTPLGTRSPSITPESASKITNN</sequence>
<evidence type="ECO:0000256" key="7">
    <source>
        <dbReference type="ARBA" id="ARBA00023027"/>
    </source>
</evidence>
<evidence type="ECO:0000256" key="2">
    <source>
        <dbReference type="ARBA" id="ARBA00022679"/>
    </source>
</evidence>
<dbReference type="Proteomes" id="UP001165120">
    <property type="component" value="Unassembled WGS sequence"/>
</dbReference>
<evidence type="ECO:0000313" key="9">
    <source>
        <dbReference type="EMBL" id="GME66815.1"/>
    </source>
</evidence>
<dbReference type="GO" id="GO:0005524">
    <property type="term" value="F:ATP binding"/>
    <property type="evidence" value="ECO:0007669"/>
    <property type="project" value="UniProtKB-KW"/>
</dbReference>
<evidence type="ECO:0000256" key="4">
    <source>
        <dbReference type="ARBA" id="ARBA00022777"/>
    </source>
</evidence>
<dbReference type="PANTHER" id="PTHR20275:SF0">
    <property type="entry name" value="NAD KINASE"/>
    <property type="match status" value="1"/>
</dbReference>
<feature type="region of interest" description="Disordered" evidence="8">
    <location>
        <begin position="772"/>
        <end position="799"/>
    </location>
</feature>
<dbReference type="GO" id="GO:0019674">
    <property type="term" value="P:NAD+ metabolic process"/>
    <property type="evidence" value="ECO:0007669"/>
    <property type="project" value="InterPro"/>
</dbReference>
<dbReference type="GO" id="GO:0003951">
    <property type="term" value="F:NAD+ kinase activity"/>
    <property type="evidence" value="ECO:0007669"/>
    <property type="project" value="InterPro"/>
</dbReference>
<feature type="compositionally biased region" description="Low complexity" evidence="8">
    <location>
        <begin position="76"/>
        <end position="124"/>
    </location>
</feature>
<proteinExistence type="inferred from homology"/>
<organism evidence="9 10">
    <name type="scientific">Candida boidinii</name>
    <name type="common">Yeast</name>
    <dbReference type="NCBI Taxonomy" id="5477"/>
    <lineage>
        <taxon>Eukaryota</taxon>
        <taxon>Fungi</taxon>
        <taxon>Dikarya</taxon>
        <taxon>Ascomycota</taxon>
        <taxon>Saccharomycotina</taxon>
        <taxon>Pichiomycetes</taxon>
        <taxon>Pichiales</taxon>
        <taxon>Pichiaceae</taxon>
        <taxon>Ogataea</taxon>
        <taxon>Ogataea/Candida clade</taxon>
    </lineage>
</organism>
<dbReference type="InterPro" id="IPR017437">
    <property type="entry name" value="ATP-NAD_kinase_PpnK-typ_C"/>
</dbReference>
<dbReference type="HAMAP" id="MF_00361">
    <property type="entry name" value="NAD_kinase"/>
    <property type="match status" value="1"/>
</dbReference>
<keyword evidence="2" id="KW-0808">Transferase</keyword>
<dbReference type="Pfam" id="PF20143">
    <property type="entry name" value="NAD_kinase_C"/>
    <property type="match status" value="1"/>
</dbReference>
<feature type="region of interest" description="Disordered" evidence="8">
    <location>
        <begin position="826"/>
        <end position="892"/>
    </location>
</feature>
<dbReference type="InterPro" id="IPR002504">
    <property type="entry name" value="NADK"/>
</dbReference>
<protein>
    <submittedName>
        <fullName evidence="9">Unnamed protein product</fullName>
    </submittedName>
</protein>
<feature type="region of interest" description="Disordered" evidence="8">
    <location>
        <begin position="563"/>
        <end position="647"/>
    </location>
</feature>
<feature type="compositionally biased region" description="Basic and acidic residues" evidence="8">
    <location>
        <begin position="772"/>
        <end position="790"/>
    </location>
</feature>
<dbReference type="Gene3D" id="3.40.50.10330">
    <property type="entry name" value="Probable inorganic polyphosphate/atp-NAD kinase, domain 1"/>
    <property type="match status" value="1"/>
</dbReference>
<feature type="compositionally biased region" description="Low complexity" evidence="8">
    <location>
        <begin position="1"/>
        <end position="13"/>
    </location>
</feature>
<feature type="compositionally biased region" description="Low complexity" evidence="8">
    <location>
        <begin position="573"/>
        <end position="622"/>
    </location>
</feature>
<dbReference type="SUPFAM" id="SSF111331">
    <property type="entry name" value="NAD kinase/diacylglycerol kinase-like"/>
    <property type="match status" value="1"/>
</dbReference>
<dbReference type="InterPro" id="IPR016064">
    <property type="entry name" value="NAD/diacylglycerol_kinase_sf"/>
</dbReference>
<keyword evidence="6" id="KW-0521">NADP</keyword>
<dbReference type="EMBL" id="BSXN01000045">
    <property type="protein sequence ID" value="GME66815.1"/>
    <property type="molecule type" value="Genomic_DNA"/>
</dbReference>
<accession>A0A9W6SUZ5</accession>
<keyword evidence="4" id="KW-0418">Kinase</keyword>
<feature type="compositionally biased region" description="Low complexity" evidence="8">
    <location>
        <begin position="828"/>
        <end position="837"/>
    </location>
</feature>
<feature type="region of interest" description="Disordered" evidence="8">
    <location>
        <begin position="62"/>
        <end position="127"/>
    </location>
</feature>
<feature type="region of interest" description="Disordered" evidence="8">
    <location>
        <begin position="1"/>
        <end position="29"/>
    </location>
</feature>
<reference evidence="9" key="1">
    <citation type="submission" date="2023-04" db="EMBL/GenBank/DDBJ databases">
        <title>Candida boidinii NBRC 10035.</title>
        <authorList>
            <person name="Ichikawa N."/>
            <person name="Sato H."/>
            <person name="Tonouchi N."/>
        </authorList>
    </citation>
    <scope>NUCLEOTIDE SEQUENCE</scope>
    <source>
        <strain evidence="9">NBRC 10035</strain>
    </source>
</reference>
<dbReference type="FunFam" id="2.60.200.30:FF:000009">
    <property type="entry name" value="Poly(P)/ATP NAD kinase"/>
    <property type="match status" value="1"/>
</dbReference>
<evidence type="ECO:0000256" key="6">
    <source>
        <dbReference type="ARBA" id="ARBA00022857"/>
    </source>
</evidence>
<evidence type="ECO:0000256" key="1">
    <source>
        <dbReference type="ARBA" id="ARBA00010995"/>
    </source>
</evidence>
<feature type="compositionally biased region" description="Polar residues" evidence="8">
    <location>
        <begin position="875"/>
        <end position="892"/>
    </location>
</feature>
<feature type="compositionally biased region" description="Low complexity" evidence="8">
    <location>
        <begin position="630"/>
        <end position="639"/>
    </location>
</feature>
<evidence type="ECO:0000256" key="3">
    <source>
        <dbReference type="ARBA" id="ARBA00022741"/>
    </source>
</evidence>
<keyword evidence="5" id="KW-0067">ATP-binding</keyword>
<comment type="caution">
    <text evidence="9">The sequence shown here is derived from an EMBL/GenBank/DDBJ whole genome shotgun (WGS) entry which is preliminary data.</text>
</comment>
<dbReference type="GO" id="GO:0006741">
    <property type="term" value="P:NADP+ biosynthetic process"/>
    <property type="evidence" value="ECO:0007669"/>
    <property type="project" value="InterPro"/>
</dbReference>
<dbReference type="PANTHER" id="PTHR20275">
    <property type="entry name" value="NAD KINASE"/>
    <property type="match status" value="1"/>
</dbReference>